<reference evidence="2 3" key="2">
    <citation type="submission" date="2019-01" db="EMBL/GenBank/DDBJ databases">
        <title>The decoding of complex shrimp genome reveals the adaptation for benthos swimmer, frequently molting mechanism and breeding impact on genome.</title>
        <authorList>
            <person name="Sun Y."/>
            <person name="Gao Y."/>
            <person name="Yu Y."/>
        </authorList>
    </citation>
    <scope>NUCLEOTIDE SEQUENCE [LARGE SCALE GENOMIC DNA]</scope>
    <source>
        <tissue evidence="2">Muscle</tissue>
    </source>
</reference>
<keyword evidence="1" id="KW-0732">Signal</keyword>
<dbReference type="EMBL" id="QCYY01001932">
    <property type="protein sequence ID" value="ROT74115.1"/>
    <property type="molecule type" value="Genomic_DNA"/>
</dbReference>
<name>A0A3R7PJR9_PENVA</name>
<dbReference type="PANTHER" id="PTHR18841">
    <property type="entry name" value="VITELLINE MEMBRANE OUTER LAYER PROTEIN I-RELATED"/>
    <property type="match status" value="1"/>
</dbReference>
<dbReference type="Pfam" id="PF03762">
    <property type="entry name" value="VOMI"/>
    <property type="match status" value="1"/>
</dbReference>
<comment type="caution">
    <text evidence="2">The sequence shown here is derived from an EMBL/GenBank/DDBJ whole genome shotgun (WGS) entry which is preliminary data.</text>
</comment>
<organism evidence="2 3">
    <name type="scientific">Penaeus vannamei</name>
    <name type="common">Whiteleg shrimp</name>
    <name type="synonym">Litopenaeus vannamei</name>
    <dbReference type="NCBI Taxonomy" id="6689"/>
    <lineage>
        <taxon>Eukaryota</taxon>
        <taxon>Metazoa</taxon>
        <taxon>Ecdysozoa</taxon>
        <taxon>Arthropoda</taxon>
        <taxon>Crustacea</taxon>
        <taxon>Multicrustacea</taxon>
        <taxon>Malacostraca</taxon>
        <taxon>Eumalacostraca</taxon>
        <taxon>Eucarida</taxon>
        <taxon>Decapoda</taxon>
        <taxon>Dendrobranchiata</taxon>
        <taxon>Penaeoidea</taxon>
        <taxon>Penaeidae</taxon>
        <taxon>Penaeus</taxon>
    </lineage>
</organism>
<proteinExistence type="predicted"/>
<dbReference type="InterPro" id="IPR005515">
    <property type="entry name" value="VOMI"/>
</dbReference>
<dbReference type="InterPro" id="IPR036706">
    <property type="entry name" value="VOMI_sf"/>
</dbReference>
<dbReference type="SUPFAM" id="SSF51092">
    <property type="entry name" value="Vitelline membrane outer protein-I (VMO-I)"/>
    <property type="match status" value="1"/>
</dbReference>
<dbReference type="PANTHER" id="PTHR18841:SF0">
    <property type="entry name" value="VITELLINE MEMBRANE OUTER LAYER 1 HOMOLOG A-RELATED"/>
    <property type="match status" value="1"/>
</dbReference>
<evidence type="ECO:0000256" key="1">
    <source>
        <dbReference type="SAM" id="SignalP"/>
    </source>
</evidence>
<keyword evidence="3" id="KW-1185">Reference proteome</keyword>
<dbReference type="OrthoDB" id="6329143at2759"/>
<dbReference type="Proteomes" id="UP000283509">
    <property type="component" value="Unassembled WGS sequence"/>
</dbReference>
<dbReference type="Gene3D" id="2.100.10.20">
    <property type="entry name" value="Vitelline membrane outer layer protein I (VOMI)"/>
    <property type="match status" value="1"/>
</dbReference>
<gene>
    <name evidence="2" type="ORF">C7M84_007384</name>
</gene>
<protein>
    <submittedName>
        <fullName evidence="2">Vitelline membrane outer layer 1-like protein</fullName>
    </submittedName>
</protein>
<feature type="signal peptide" evidence="1">
    <location>
        <begin position="1"/>
        <end position="18"/>
    </location>
</feature>
<sequence>MRISLLLSFFACCALVTAEPDEEPKRPSTSALGLSNGLTWGDWGPKEFCPDGSFVHAFDTKYETFSDTDETGLNAVKLFCSTPAHHDTGYVTSVIGQYGDWQGESILRGGGSPLGCFLNARRIFVVVICGLRFVINKYRK</sequence>
<dbReference type="AlphaFoldDB" id="A0A3R7PJR9"/>
<feature type="chain" id="PRO_5018717707" evidence="1">
    <location>
        <begin position="19"/>
        <end position="140"/>
    </location>
</feature>
<evidence type="ECO:0000313" key="3">
    <source>
        <dbReference type="Proteomes" id="UP000283509"/>
    </source>
</evidence>
<accession>A0A3R7PJR9</accession>
<dbReference type="GO" id="GO:0005615">
    <property type="term" value="C:extracellular space"/>
    <property type="evidence" value="ECO:0007669"/>
    <property type="project" value="TreeGrafter"/>
</dbReference>
<evidence type="ECO:0000313" key="2">
    <source>
        <dbReference type="EMBL" id="ROT74115.1"/>
    </source>
</evidence>
<reference evidence="2 3" key="1">
    <citation type="submission" date="2018-04" db="EMBL/GenBank/DDBJ databases">
        <authorList>
            <person name="Zhang X."/>
            <person name="Yuan J."/>
            <person name="Li F."/>
            <person name="Xiang J."/>
        </authorList>
    </citation>
    <scope>NUCLEOTIDE SEQUENCE [LARGE SCALE GENOMIC DNA]</scope>
    <source>
        <tissue evidence="2">Muscle</tissue>
    </source>
</reference>